<dbReference type="InterPro" id="IPR052559">
    <property type="entry name" value="V-haloperoxidase"/>
</dbReference>
<dbReference type="PROSITE" id="PS51318">
    <property type="entry name" value="TAT"/>
    <property type="match status" value="1"/>
</dbReference>
<dbReference type="InterPro" id="IPR036938">
    <property type="entry name" value="PAP2/HPO_sf"/>
</dbReference>
<comment type="caution">
    <text evidence="3">The sequence shown here is derived from an EMBL/GenBank/DDBJ whole genome shotgun (WGS) entry which is preliminary data.</text>
</comment>
<dbReference type="PANTHER" id="PTHR34599">
    <property type="entry name" value="PEROXIDASE-RELATED"/>
    <property type="match status" value="1"/>
</dbReference>
<evidence type="ECO:0000313" key="4">
    <source>
        <dbReference type="Proteomes" id="UP000295146"/>
    </source>
</evidence>
<dbReference type="RefSeq" id="WP_134101461.1">
    <property type="nucleotide sequence ID" value="NZ_SODP01000001.1"/>
</dbReference>
<feature type="chain" id="PRO_5020552654" evidence="2">
    <location>
        <begin position="32"/>
        <end position="443"/>
    </location>
</feature>
<feature type="signal peptide" evidence="2">
    <location>
        <begin position="1"/>
        <end position="31"/>
    </location>
</feature>
<keyword evidence="4" id="KW-1185">Reference proteome</keyword>
<reference evidence="3 4" key="1">
    <citation type="submission" date="2019-03" db="EMBL/GenBank/DDBJ databases">
        <title>Genomic Encyclopedia of Type Strains, Phase III (KMG-III): the genomes of soil and plant-associated and newly described type strains.</title>
        <authorList>
            <person name="Whitman W."/>
        </authorList>
    </citation>
    <scope>NUCLEOTIDE SEQUENCE [LARGE SCALE GENOMIC DNA]</scope>
    <source>
        <strain evidence="3 4">VKM Ac-2573</strain>
    </source>
</reference>
<organism evidence="3 4">
    <name type="scientific">Kribbella pratensis</name>
    <dbReference type="NCBI Taxonomy" id="2512112"/>
    <lineage>
        <taxon>Bacteria</taxon>
        <taxon>Bacillati</taxon>
        <taxon>Actinomycetota</taxon>
        <taxon>Actinomycetes</taxon>
        <taxon>Propionibacteriales</taxon>
        <taxon>Kribbellaceae</taxon>
        <taxon>Kribbella</taxon>
    </lineage>
</organism>
<evidence type="ECO:0000256" key="1">
    <source>
        <dbReference type="SAM" id="MobiDB-lite"/>
    </source>
</evidence>
<proteinExistence type="predicted"/>
<dbReference type="CDD" id="cd03398">
    <property type="entry name" value="PAP2_haloperoxidase"/>
    <property type="match status" value="1"/>
</dbReference>
<dbReference type="OrthoDB" id="103227at2"/>
<accession>A0A4R8CMC7</accession>
<feature type="region of interest" description="Disordered" evidence="1">
    <location>
        <begin position="180"/>
        <end position="205"/>
    </location>
</feature>
<dbReference type="EMBL" id="SODP01000001">
    <property type="protein sequence ID" value="TDW77219.1"/>
    <property type="molecule type" value="Genomic_DNA"/>
</dbReference>
<dbReference type="InterPro" id="IPR006311">
    <property type="entry name" value="TAT_signal"/>
</dbReference>
<dbReference type="Gene3D" id="1.10.606.20">
    <property type="match status" value="1"/>
</dbReference>
<protein>
    <submittedName>
        <fullName evidence="3">PAP2 superfamily protein</fullName>
    </submittedName>
</protein>
<evidence type="ECO:0000256" key="2">
    <source>
        <dbReference type="SAM" id="SignalP"/>
    </source>
</evidence>
<dbReference type="SUPFAM" id="SSF48317">
    <property type="entry name" value="Acid phosphatase/Vanadium-dependent haloperoxidase"/>
    <property type="match status" value="1"/>
</dbReference>
<evidence type="ECO:0000313" key="3">
    <source>
        <dbReference type="EMBL" id="TDW77219.1"/>
    </source>
</evidence>
<dbReference type="Proteomes" id="UP000295146">
    <property type="component" value="Unassembled WGS sequence"/>
</dbReference>
<dbReference type="PANTHER" id="PTHR34599:SF1">
    <property type="entry name" value="PHOSPHATIDIC ACID PHOSPHATASE TYPE 2_HALOPEROXIDASE DOMAIN-CONTAINING PROTEIN"/>
    <property type="match status" value="1"/>
</dbReference>
<dbReference type="AlphaFoldDB" id="A0A4R8CMC7"/>
<keyword evidence="2" id="KW-0732">Signal</keyword>
<sequence length="443" mass="46889">MTSPVSRRGLLIAGGTTAAAVAVGATSTSFAAAQTAQTAARVPSLEATRQARTGADVVIAWNQALLEIVRTAGLQPPTIHPTRSFALLHAAIHNAVVATTGKGTPYLFAVHTASGASPVAAAAQAGHDILAALYPAAAVDLGHRLADEVRALGHAPGREAGITAGRLTARLLLDLRADDGSAAVPPPLPPGTEPGQYRPTPPANSPAVFTHWSAVRPFLIKRADRFRPEAYPDLGSRRYAAAINEVQRLGQDTSGSRGEDQTEQANFWAAPIWNYWNEITQTAISAEGNDLVRAARVFAHLNLALADAVIAFYDAKYHFRIWRPITAIRIADQDGNPATTANPGWNPLATTPADPSYPGAHSVVSQTAATVLGQEFDPRLRLAVTSDALPGVIRRFRSLQAIADEAGLSRLYAGVHTRLDHYAGQELGHRLARSVLTQPGLRP</sequence>
<gene>
    <name evidence="3" type="ORF">EV653_2384</name>
</gene>
<name>A0A4R8CMC7_9ACTN</name>